<sequence>MMKKKLYDKVMLLTRLKEEEVVVVREVKKHWEYLRSVVGTLEELSSQLSEGITQQGGTEALTGRGREGLLCLLRRRLPAVRAQQGAARTTYQCVLGLQGLSLDDSLTDNENLDNSSSDEEI</sequence>
<keyword evidence="2" id="KW-1185">Reference proteome</keyword>
<accession>A0ABU7BTR4</accession>
<proteinExistence type="predicted"/>
<protein>
    <submittedName>
        <fullName evidence="1">Uncharacterized protein</fullName>
    </submittedName>
</protein>
<reference evidence="1 2" key="1">
    <citation type="submission" date="2021-07" db="EMBL/GenBank/DDBJ databases">
        <authorList>
            <person name="Palmer J.M."/>
        </authorList>
    </citation>
    <scope>NUCLEOTIDE SEQUENCE [LARGE SCALE GENOMIC DNA]</scope>
    <source>
        <strain evidence="1 2">AT_MEX2019</strain>
        <tissue evidence="1">Muscle</tissue>
    </source>
</reference>
<gene>
    <name evidence="1" type="ORF">ATANTOWER_013725</name>
</gene>
<dbReference type="EMBL" id="JAHUTI010069130">
    <property type="protein sequence ID" value="MED6254052.1"/>
    <property type="molecule type" value="Genomic_DNA"/>
</dbReference>
<comment type="caution">
    <text evidence="1">The sequence shown here is derived from an EMBL/GenBank/DDBJ whole genome shotgun (WGS) entry which is preliminary data.</text>
</comment>
<evidence type="ECO:0000313" key="1">
    <source>
        <dbReference type="EMBL" id="MED6254052.1"/>
    </source>
</evidence>
<organism evidence="1 2">
    <name type="scientific">Ataeniobius toweri</name>
    <dbReference type="NCBI Taxonomy" id="208326"/>
    <lineage>
        <taxon>Eukaryota</taxon>
        <taxon>Metazoa</taxon>
        <taxon>Chordata</taxon>
        <taxon>Craniata</taxon>
        <taxon>Vertebrata</taxon>
        <taxon>Euteleostomi</taxon>
        <taxon>Actinopterygii</taxon>
        <taxon>Neopterygii</taxon>
        <taxon>Teleostei</taxon>
        <taxon>Neoteleostei</taxon>
        <taxon>Acanthomorphata</taxon>
        <taxon>Ovalentaria</taxon>
        <taxon>Atherinomorphae</taxon>
        <taxon>Cyprinodontiformes</taxon>
        <taxon>Goodeidae</taxon>
        <taxon>Ataeniobius</taxon>
    </lineage>
</organism>
<evidence type="ECO:0000313" key="2">
    <source>
        <dbReference type="Proteomes" id="UP001345963"/>
    </source>
</evidence>
<name>A0ABU7BTR4_9TELE</name>
<dbReference type="Proteomes" id="UP001345963">
    <property type="component" value="Unassembled WGS sequence"/>
</dbReference>